<organism evidence="1 2">
    <name type="scientific">Neolewinella antarctica</name>
    <dbReference type="NCBI Taxonomy" id="442734"/>
    <lineage>
        <taxon>Bacteria</taxon>
        <taxon>Pseudomonadati</taxon>
        <taxon>Bacteroidota</taxon>
        <taxon>Saprospiria</taxon>
        <taxon>Saprospirales</taxon>
        <taxon>Lewinellaceae</taxon>
        <taxon>Neolewinella</taxon>
    </lineage>
</organism>
<sequence length="480" mass="54501">MTNTPPILIRPGNFKAEDHWYPKALNATIHPMVAFFLNLDKERIVNRYCHLNPQVDKEKLRELLSYQCKHFLWGGADLINATTADGRRRMVVIENNSCPSGQKSMPLLDDHQEEGSYQKLIERTFLPLVNKKGRRGEGKLAVVYDKNPMEASGYAETIADVFDEEVLYVTDYRGADSRNLKFEDDQLHALHEGEWVPLRAVFRYLTQRPWSRLPITCKKTRILNPIIACLAGGRNKMMAAKAYDLFNAELREHGLHIHTPETIWDVTKAQIPLWVDKLGGHAVVKVPYSNAGQGVFTITSPAELDAFMATEIDYERFIVQSLIGNSEWSSGTEKGKFFHVGTIPDKKNRTYVTDVRLMVSSTESGIRPLCCYSRRAAEPLTEHLENGADSWAMLGTNLSQKVGEEQWSSDATRLMLMDRRDFNKLGIGLDDLIEGYLQTVLSTIAIDQMAERLFTKKGQFSMRLFASLNEDPTLLGEILR</sequence>
<dbReference type="RefSeq" id="WP_168036561.1">
    <property type="nucleotide sequence ID" value="NZ_JAATJH010000002.1"/>
</dbReference>
<dbReference type="Proteomes" id="UP000770785">
    <property type="component" value="Unassembled WGS sequence"/>
</dbReference>
<evidence type="ECO:0000313" key="1">
    <source>
        <dbReference type="EMBL" id="NJC25780.1"/>
    </source>
</evidence>
<evidence type="ECO:0000313" key="2">
    <source>
        <dbReference type="Proteomes" id="UP000770785"/>
    </source>
</evidence>
<comment type="caution">
    <text evidence="1">The sequence shown here is derived from an EMBL/GenBank/DDBJ whole genome shotgun (WGS) entry which is preliminary data.</text>
</comment>
<proteinExistence type="predicted"/>
<accession>A0ABX0X946</accession>
<dbReference type="SUPFAM" id="SSF56059">
    <property type="entry name" value="Glutathione synthetase ATP-binding domain-like"/>
    <property type="match status" value="1"/>
</dbReference>
<dbReference type="EMBL" id="JAATJH010000002">
    <property type="protein sequence ID" value="NJC25780.1"/>
    <property type="molecule type" value="Genomic_DNA"/>
</dbReference>
<protein>
    <submittedName>
        <fullName evidence="1">Uncharacterized protein</fullName>
    </submittedName>
</protein>
<keyword evidence="2" id="KW-1185">Reference proteome</keyword>
<reference evidence="1 2" key="1">
    <citation type="submission" date="2020-03" db="EMBL/GenBank/DDBJ databases">
        <title>Genomic Encyclopedia of Type Strains, Phase IV (KMG-IV): sequencing the most valuable type-strain genomes for metagenomic binning, comparative biology and taxonomic classification.</title>
        <authorList>
            <person name="Goeker M."/>
        </authorList>
    </citation>
    <scope>NUCLEOTIDE SEQUENCE [LARGE SCALE GENOMIC DNA]</scope>
    <source>
        <strain evidence="1 2">DSM 105096</strain>
    </source>
</reference>
<gene>
    <name evidence="1" type="ORF">GGR27_001279</name>
</gene>
<name>A0ABX0X946_9BACT</name>